<gene>
    <name evidence="1" type="ORF">SMAX5B_007154</name>
</gene>
<organism evidence="1 2">
    <name type="scientific">Scophthalmus maximus</name>
    <name type="common">Turbot</name>
    <name type="synonym">Psetta maxima</name>
    <dbReference type="NCBI Taxonomy" id="52904"/>
    <lineage>
        <taxon>Eukaryota</taxon>
        <taxon>Metazoa</taxon>
        <taxon>Chordata</taxon>
        <taxon>Craniata</taxon>
        <taxon>Vertebrata</taxon>
        <taxon>Euteleostomi</taxon>
        <taxon>Actinopterygii</taxon>
        <taxon>Neopterygii</taxon>
        <taxon>Teleostei</taxon>
        <taxon>Neoteleostei</taxon>
        <taxon>Acanthomorphata</taxon>
        <taxon>Carangaria</taxon>
        <taxon>Pleuronectiformes</taxon>
        <taxon>Pleuronectoidei</taxon>
        <taxon>Scophthalmidae</taxon>
        <taxon>Scophthalmus</taxon>
    </lineage>
</organism>
<reference evidence="1 2" key="1">
    <citation type="submission" date="2017-12" db="EMBL/GenBank/DDBJ databases">
        <title>Integrating genomic resources of turbot (Scophthalmus maximus) in depth evaluation of genetic and physical mapping variation across individuals.</title>
        <authorList>
            <person name="Martinez P."/>
        </authorList>
    </citation>
    <scope>NUCLEOTIDE SEQUENCE [LARGE SCALE GENOMIC DNA]</scope>
</reference>
<keyword evidence="2" id="KW-1185">Reference proteome</keyword>
<sequence length="113" mass="12521">MEMKEVTGEAEAEREREKRAAVAVISSSARPLFSPQHLSASWTGFPGKFPTPPNFALSRHLIVAKRSRGARENHLRIPLNILQAVLQVFRKKTLPRAESSAGCTDSKLCHQST</sequence>
<evidence type="ECO:0000313" key="1">
    <source>
        <dbReference type="EMBL" id="AWP07976.1"/>
    </source>
</evidence>
<dbReference type="Proteomes" id="UP000246464">
    <property type="component" value="Chromosome 10"/>
</dbReference>
<evidence type="ECO:0000313" key="2">
    <source>
        <dbReference type="Proteomes" id="UP000246464"/>
    </source>
</evidence>
<dbReference type="AlphaFoldDB" id="A0A2U9BX74"/>
<protein>
    <submittedName>
        <fullName evidence="1">Uncharacterized protein</fullName>
    </submittedName>
</protein>
<dbReference type="EMBL" id="CP026252">
    <property type="protein sequence ID" value="AWP07976.1"/>
    <property type="molecule type" value="Genomic_DNA"/>
</dbReference>
<name>A0A2U9BX74_SCOMX</name>
<proteinExistence type="predicted"/>
<accession>A0A2U9BX74</accession>